<proteinExistence type="predicted"/>
<dbReference type="Gene3D" id="3.40.50.300">
    <property type="entry name" value="P-loop containing nucleotide triphosphate hydrolases"/>
    <property type="match status" value="1"/>
</dbReference>
<evidence type="ECO:0000313" key="1">
    <source>
        <dbReference type="EMBL" id="MBR0596362.1"/>
    </source>
</evidence>
<comment type="caution">
    <text evidence="1">The sequence shown here is derived from an EMBL/GenBank/DDBJ whole genome shotgun (WGS) entry which is preliminary data.</text>
</comment>
<keyword evidence="2" id="KW-1185">Reference proteome</keyword>
<gene>
    <name evidence="1" type="ORF">KCX82_00580</name>
</gene>
<accession>A0A8J8B005</accession>
<name>A0A8J8B005_9FIRM</name>
<protein>
    <recommendedName>
        <fullName evidence="3">AAA domain-containing protein</fullName>
    </recommendedName>
</protein>
<dbReference type="SUPFAM" id="SSF52540">
    <property type="entry name" value="P-loop containing nucleoside triphosphate hydrolases"/>
    <property type="match status" value="1"/>
</dbReference>
<dbReference type="PANTHER" id="PTHR43384:SF10">
    <property type="entry name" value="ATPASE INVOLVED IN CHROMOSOME PARTITIONING, PARA_MIND FAMILY"/>
    <property type="match status" value="1"/>
</dbReference>
<sequence length="383" mass="44025">MIRLFILDKDWEYGIALGKAISNLHREFQVIVEKPEKITEIKENAFDFILLGGYELDFINTFHVEKSIVIKLADQMSPSFEEQLKAADWKNGLKIYKYERVSEFAKELFFLYGAVTGKKDLIKSNHVTDVIGFYSVSGGAGNTVISISTGRELARYHDKKVLYLTFDELPDTQLYIKEEFSKHSLSDYLYYLLEKKDEMLCSILESFTFTDEYGLAFFYSSRGLNELGRLNIEDLSYLIKFVINSNQFDLLILDLGRHISEKSFYLFELCSSFVLIEDATSSSACKMKHFLNSMSNMDQELLGKMIRVKNKINVTEGEAYKDEGNLKEGDENETATDLVRIENDSQSFFFHDGYMDVSIHQVFGLGIKKIADIVLGQLLLLKK</sequence>
<reference evidence="1" key="2">
    <citation type="submission" date="2021-04" db="EMBL/GenBank/DDBJ databases">
        <authorList>
            <person name="Liu J."/>
        </authorList>
    </citation>
    <scope>NUCLEOTIDE SEQUENCE</scope>
    <source>
        <strain evidence="1">BAD-6</strain>
    </source>
</reference>
<dbReference type="GO" id="GO:0005524">
    <property type="term" value="F:ATP binding"/>
    <property type="evidence" value="ECO:0007669"/>
    <property type="project" value="TreeGrafter"/>
</dbReference>
<evidence type="ECO:0008006" key="3">
    <source>
        <dbReference type="Google" id="ProtNLM"/>
    </source>
</evidence>
<dbReference type="RefSeq" id="WP_227016496.1">
    <property type="nucleotide sequence ID" value="NZ_JAGSND010000001.1"/>
</dbReference>
<dbReference type="Proteomes" id="UP000675664">
    <property type="component" value="Unassembled WGS sequence"/>
</dbReference>
<dbReference type="GO" id="GO:0009898">
    <property type="term" value="C:cytoplasmic side of plasma membrane"/>
    <property type="evidence" value="ECO:0007669"/>
    <property type="project" value="TreeGrafter"/>
</dbReference>
<evidence type="ECO:0000313" key="2">
    <source>
        <dbReference type="Proteomes" id="UP000675664"/>
    </source>
</evidence>
<dbReference type="EMBL" id="JAGSND010000001">
    <property type="protein sequence ID" value="MBR0596362.1"/>
    <property type="molecule type" value="Genomic_DNA"/>
</dbReference>
<dbReference type="InterPro" id="IPR050625">
    <property type="entry name" value="ParA/MinD_ATPase"/>
</dbReference>
<dbReference type="PANTHER" id="PTHR43384">
    <property type="entry name" value="SEPTUM SITE-DETERMINING PROTEIN MIND HOMOLOG, CHLOROPLASTIC-RELATED"/>
    <property type="match status" value="1"/>
</dbReference>
<dbReference type="InterPro" id="IPR027417">
    <property type="entry name" value="P-loop_NTPase"/>
</dbReference>
<dbReference type="GO" id="GO:0016887">
    <property type="term" value="F:ATP hydrolysis activity"/>
    <property type="evidence" value="ECO:0007669"/>
    <property type="project" value="TreeGrafter"/>
</dbReference>
<organism evidence="1 2">
    <name type="scientific">Sinanaerobacter chloroacetimidivorans</name>
    <dbReference type="NCBI Taxonomy" id="2818044"/>
    <lineage>
        <taxon>Bacteria</taxon>
        <taxon>Bacillati</taxon>
        <taxon>Bacillota</taxon>
        <taxon>Clostridia</taxon>
        <taxon>Peptostreptococcales</taxon>
        <taxon>Anaerovoracaceae</taxon>
        <taxon>Sinanaerobacter</taxon>
    </lineage>
</organism>
<reference evidence="1" key="1">
    <citation type="submission" date="2021-04" db="EMBL/GenBank/DDBJ databases">
        <title>Sinoanaerobacter chloroacetimidivorans sp. nov., an obligate anaerobic bacterium isolated from anaerobic sludge.</title>
        <authorList>
            <person name="Bao Y."/>
        </authorList>
    </citation>
    <scope>NUCLEOTIDE SEQUENCE</scope>
    <source>
        <strain evidence="1">BAD-6</strain>
    </source>
</reference>
<dbReference type="GO" id="GO:0005829">
    <property type="term" value="C:cytosol"/>
    <property type="evidence" value="ECO:0007669"/>
    <property type="project" value="TreeGrafter"/>
</dbReference>
<dbReference type="AlphaFoldDB" id="A0A8J8B005"/>
<dbReference type="GO" id="GO:0051782">
    <property type="term" value="P:negative regulation of cell division"/>
    <property type="evidence" value="ECO:0007669"/>
    <property type="project" value="TreeGrafter"/>
</dbReference>